<evidence type="ECO:0000313" key="5">
    <source>
        <dbReference type="Proteomes" id="UP001595900"/>
    </source>
</evidence>
<comment type="caution">
    <text evidence="4">The sequence shown here is derived from an EMBL/GenBank/DDBJ whole genome shotgun (WGS) entry which is preliminary data.</text>
</comment>
<dbReference type="RefSeq" id="WP_390226853.1">
    <property type="nucleotide sequence ID" value="NZ_JBHSCN010000002.1"/>
</dbReference>
<name>A0ABV8Q3W8_9MICO</name>
<evidence type="ECO:0000313" key="4">
    <source>
        <dbReference type="EMBL" id="MFC4242069.1"/>
    </source>
</evidence>
<protein>
    <submittedName>
        <fullName evidence="4">Sulfurtransferase</fullName>
        <ecNumber evidence="4">2.8.1.-</ecNumber>
    </submittedName>
</protein>
<dbReference type="EC" id="2.8.1.-" evidence="4"/>
<dbReference type="SUPFAM" id="SSF52821">
    <property type="entry name" value="Rhodanese/Cell cycle control phosphatase"/>
    <property type="match status" value="2"/>
</dbReference>
<dbReference type="InterPro" id="IPR045078">
    <property type="entry name" value="TST/MPST-like"/>
</dbReference>
<keyword evidence="1 4" id="KW-0808">Transferase</keyword>
<dbReference type="Pfam" id="PF00581">
    <property type="entry name" value="Rhodanese"/>
    <property type="match status" value="2"/>
</dbReference>
<sequence>MSTHPREHGSRDDHRTATHRVAAVQRWPLTTPDELEAALRDGRYADGGPVRLLDVRWRLDRPDGRAEFEAGHVPGAVYVDLETELAVVPDQRRPEEGRHPLPAAADFEQSARSWGISDGDTVVVYDNAKSTSAARAWWLLRYAGVGDVRVLDGAFREWQSAGKPIVTGTAALPAPGDVKVEYGALPVIPLDGVLRFAESGVLIDARAGDRFRGENEPVDPRAGHIPGAVSLPTVTNVDERGRFLPASELRARFAELGVTDASAVGAYCGSGITAAHEAIALTLAGFDPAVFPGSFSQWSNHPELPVATGA</sequence>
<dbReference type="CDD" id="cd01448">
    <property type="entry name" value="TST_Repeat_1"/>
    <property type="match status" value="1"/>
</dbReference>
<dbReference type="Gene3D" id="3.40.250.10">
    <property type="entry name" value="Rhodanese-like domain"/>
    <property type="match status" value="2"/>
</dbReference>
<dbReference type="PANTHER" id="PTHR11364">
    <property type="entry name" value="THIOSULFATE SULFERTANSFERASE"/>
    <property type="match status" value="1"/>
</dbReference>
<dbReference type="PANTHER" id="PTHR11364:SF27">
    <property type="entry name" value="SULFURTRANSFERASE"/>
    <property type="match status" value="1"/>
</dbReference>
<proteinExistence type="predicted"/>
<feature type="domain" description="Rhodanese" evidence="3">
    <location>
        <begin position="196"/>
        <end position="307"/>
    </location>
</feature>
<accession>A0ABV8Q3W8</accession>
<dbReference type="InterPro" id="IPR036873">
    <property type="entry name" value="Rhodanese-like_dom_sf"/>
</dbReference>
<evidence type="ECO:0000256" key="2">
    <source>
        <dbReference type="ARBA" id="ARBA00022737"/>
    </source>
</evidence>
<dbReference type="CDD" id="cd01449">
    <property type="entry name" value="TST_Repeat_2"/>
    <property type="match status" value="1"/>
</dbReference>
<reference evidence="5" key="1">
    <citation type="journal article" date="2019" name="Int. J. Syst. Evol. Microbiol.">
        <title>The Global Catalogue of Microorganisms (GCM) 10K type strain sequencing project: providing services to taxonomists for standard genome sequencing and annotation.</title>
        <authorList>
            <consortium name="The Broad Institute Genomics Platform"/>
            <consortium name="The Broad Institute Genome Sequencing Center for Infectious Disease"/>
            <person name="Wu L."/>
            <person name="Ma J."/>
        </authorList>
    </citation>
    <scope>NUCLEOTIDE SEQUENCE [LARGE SCALE GENOMIC DNA]</scope>
    <source>
        <strain evidence="5">CGMCC 1.10363</strain>
    </source>
</reference>
<keyword evidence="2" id="KW-0677">Repeat</keyword>
<dbReference type="PROSITE" id="PS00380">
    <property type="entry name" value="RHODANESE_1"/>
    <property type="match status" value="1"/>
</dbReference>
<dbReference type="InterPro" id="IPR001763">
    <property type="entry name" value="Rhodanese-like_dom"/>
</dbReference>
<organism evidence="4 5">
    <name type="scientific">Gryllotalpicola reticulitermitis</name>
    <dbReference type="NCBI Taxonomy" id="1184153"/>
    <lineage>
        <taxon>Bacteria</taxon>
        <taxon>Bacillati</taxon>
        <taxon>Actinomycetota</taxon>
        <taxon>Actinomycetes</taxon>
        <taxon>Micrococcales</taxon>
        <taxon>Microbacteriaceae</taxon>
        <taxon>Gryllotalpicola</taxon>
    </lineage>
</organism>
<keyword evidence="5" id="KW-1185">Reference proteome</keyword>
<evidence type="ECO:0000259" key="3">
    <source>
        <dbReference type="PROSITE" id="PS50206"/>
    </source>
</evidence>
<gene>
    <name evidence="4" type="ORF">ACFOYW_01685</name>
</gene>
<dbReference type="Proteomes" id="UP001595900">
    <property type="component" value="Unassembled WGS sequence"/>
</dbReference>
<dbReference type="InterPro" id="IPR001307">
    <property type="entry name" value="Thiosulphate_STrfase_CS"/>
</dbReference>
<evidence type="ECO:0000256" key="1">
    <source>
        <dbReference type="ARBA" id="ARBA00022679"/>
    </source>
</evidence>
<dbReference type="GO" id="GO:0016740">
    <property type="term" value="F:transferase activity"/>
    <property type="evidence" value="ECO:0007669"/>
    <property type="project" value="UniProtKB-KW"/>
</dbReference>
<feature type="domain" description="Rhodanese" evidence="3">
    <location>
        <begin position="46"/>
        <end position="167"/>
    </location>
</feature>
<dbReference type="PROSITE" id="PS50206">
    <property type="entry name" value="RHODANESE_3"/>
    <property type="match status" value="2"/>
</dbReference>
<dbReference type="EMBL" id="JBHSCN010000002">
    <property type="protein sequence ID" value="MFC4242069.1"/>
    <property type="molecule type" value="Genomic_DNA"/>
</dbReference>
<dbReference type="SMART" id="SM00450">
    <property type="entry name" value="RHOD"/>
    <property type="match status" value="2"/>
</dbReference>